<evidence type="ECO:0000313" key="2">
    <source>
        <dbReference type="Proteomes" id="UP001153331"/>
    </source>
</evidence>
<comment type="caution">
    <text evidence="1">The sequence shown here is derived from an EMBL/GenBank/DDBJ whole genome shotgun (WGS) entry which is preliminary data.</text>
</comment>
<proteinExistence type="predicted"/>
<keyword evidence="2" id="KW-1185">Reference proteome</keyword>
<accession>A0ACC2ISA3</accession>
<reference evidence="1" key="1">
    <citation type="submission" date="2022-11" db="EMBL/GenBank/DDBJ databases">
        <title>Genome Sequence of Boeremia exigua.</title>
        <authorList>
            <person name="Buettner E."/>
        </authorList>
    </citation>
    <scope>NUCLEOTIDE SEQUENCE</scope>
    <source>
        <strain evidence="1">CU02</strain>
    </source>
</reference>
<gene>
    <name evidence="1" type="ORF">OPT61_g856</name>
</gene>
<sequence>MRVSSSFATLALAASAFAWKIPQGTTDGVYKVETLADGSTVHTKIIDAADIDRNQPLVPGVSLAPINALSKRFHDQVWCGCGYNMVPGDCDAAVADLKTQLRPSIINPGLAYYSIRGRVVAFVCNRGSGNWLVFPQNLADSLATITNRCGWYIAGARQQGNDDQALLYGYQRWNGNVGTGSADHPGKVIAVPARNKPVNHRPYATTAASMSSRETSPTTDPSSPFDDKTHIPCNISAVNEGRHSSCCVVGDLCLTNGMCKNPLDPPDNNWFWRNGCTDSTWSDPACPRLCENVEPQKNSSLIFNCLKTKSWCCGYRGGTIAEWPEQSQLNTTCCGIEDLAFTADDPIVFATATWSNQLYSTTSTIRTSLHSTILISTTTSPSSEPNPTTTESSTRPSVSMNDAPLTTQSGTEAGISGDRPSNATRIGLGVGIPIGALLVLGLGFFLWRRRRTSQQHYMSADPVEMADTKNAHRMRPTEGAVELSGHNVVELPASNKP</sequence>
<name>A0ACC2ISA3_9PLEO</name>
<organism evidence="1 2">
    <name type="scientific">Boeremia exigua</name>
    <dbReference type="NCBI Taxonomy" id="749465"/>
    <lineage>
        <taxon>Eukaryota</taxon>
        <taxon>Fungi</taxon>
        <taxon>Dikarya</taxon>
        <taxon>Ascomycota</taxon>
        <taxon>Pezizomycotina</taxon>
        <taxon>Dothideomycetes</taxon>
        <taxon>Pleosporomycetidae</taxon>
        <taxon>Pleosporales</taxon>
        <taxon>Pleosporineae</taxon>
        <taxon>Didymellaceae</taxon>
        <taxon>Boeremia</taxon>
    </lineage>
</organism>
<evidence type="ECO:0000313" key="1">
    <source>
        <dbReference type="EMBL" id="KAJ8118084.1"/>
    </source>
</evidence>
<dbReference type="EMBL" id="JAPHNI010000030">
    <property type="protein sequence ID" value="KAJ8118084.1"/>
    <property type="molecule type" value="Genomic_DNA"/>
</dbReference>
<dbReference type="Proteomes" id="UP001153331">
    <property type="component" value="Unassembled WGS sequence"/>
</dbReference>
<protein>
    <submittedName>
        <fullName evidence="1">Uncharacterized protein</fullName>
    </submittedName>
</protein>